<accession>A0AAN9G4P1</accession>
<gene>
    <name evidence="1" type="ORF">V1264_006838</name>
</gene>
<organism evidence="1 2">
    <name type="scientific">Littorina saxatilis</name>
    <dbReference type="NCBI Taxonomy" id="31220"/>
    <lineage>
        <taxon>Eukaryota</taxon>
        <taxon>Metazoa</taxon>
        <taxon>Spiralia</taxon>
        <taxon>Lophotrochozoa</taxon>
        <taxon>Mollusca</taxon>
        <taxon>Gastropoda</taxon>
        <taxon>Caenogastropoda</taxon>
        <taxon>Littorinimorpha</taxon>
        <taxon>Littorinoidea</taxon>
        <taxon>Littorinidae</taxon>
        <taxon>Littorina</taxon>
    </lineage>
</organism>
<reference evidence="1 2" key="1">
    <citation type="submission" date="2024-02" db="EMBL/GenBank/DDBJ databases">
        <title>Chromosome-scale genome assembly of the rough periwinkle Littorina saxatilis.</title>
        <authorList>
            <person name="De Jode A."/>
            <person name="Faria R."/>
            <person name="Formenti G."/>
            <person name="Sims Y."/>
            <person name="Smith T.P."/>
            <person name="Tracey A."/>
            <person name="Wood J.M.D."/>
            <person name="Zagrodzka Z.B."/>
            <person name="Johannesson K."/>
            <person name="Butlin R.K."/>
            <person name="Leder E.H."/>
        </authorList>
    </citation>
    <scope>NUCLEOTIDE SEQUENCE [LARGE SCALE GENOMIC DNA]</scope>
    <source>
        <strain evidence="1">Snail1</strain>
        <tissue evidence="1">Muscle</tissue>
    </source>
</reference>
<dbReference type="AlphaFoldDB" id="A0AAN9G4P1"/>
<evidence type="ECO:0000313" key="2">
    <source>
        <dbReference type="Proteomes" id="UP001374579"/>
    </source>
</evidence>
<sequence>MPRCPVASKPCRIKAELEGDHAGFSGPEVISSQPCSCPDSKSCSNDWRTNQDRVVVRELVTAGNINMTLSMMFCDAVQSQTHCSSGQVALQLVGNSILPTEVDYINCACTDTRPLVIHEKSVGADHRHYHSYVCANHKRRCNIGWRRRDTCLTTDTATHTTGYPCKCPTGTACRSSPPYNTLTEEYTCRRGRRSRSG</sequence>
<dbReference type="EMBL" id="JBAMIC010000018">
    <property type="protein sequence ID" value="KAK7095433.1"/>
    <property type="molecule type" value="Genomic_DNA"/>
</dbReference>
<evidence type="ECO:0000313" key="1">
    <source>
        <dbReference type="EMBL" id="KAK7095433.1"/>
    </source>
</evidence>
<dbReference type="Proteomes" id="UP001374579">
    <property type="component" value="Unassembled WGS sequence"/>
</dbReference>
<protein>
    <submittedName>
        <fullName evidence="1">Uncharacterized protein</fullName>
    </submittedName>
</protein>
<proteinExistence type="predicted"/>
<keyword evidence="2" id="KW-1185">Reference proteome</keyword>
<name>A0AAN9G4P1_9CAEN</name>
<comment type="caution">
    <text evidence="1">The sequence shown here is derived from an EMBL/GenBank/DDBJ whole genome shotgun (WGS) entry which is preliminary data.</text>
</comment>